<reference evidence="2" key="1">
    <citation type="submission" date="2020-10" db="EMBL/GenBank/DDBJ databases">
        <authorList>
            <person name="Hahn C.J."/>
            <person name="Laso-Perez R."/>
            <person name="Vulcano F."/>
            <person name="Vaziourakis K.-M."/>
            <person name="Stokke R."/>
            <person name="Steen I.H."/>
            <person name="Teske A."/>
            <person name="Boetius A."/>
            <person name="Liebeke M."/>
            <person name="Amann R."/>
            <person name="Knittel K."/>
        </authorList>
    </citation>
    <scope>NUCLEOTIDE SEQUENCE</scope>
    <source>
        <strain evidence="2">Gfbio:e3339647-f889-4370-9287-4fb5cb688e4c:AG392D22_GoMArc1</strain>
    </source>
</reference>
<protein>
    <submittedName>
        <fullName evidence="2">Uncharacterized protein</fullName>
    </submittedName>
</protein>
<feature type="transmembrane region" description="Helical" evidence="1">
    <location>
        <begin position="59"/>
        <end position="78"/>
    </location>
</feature>
<dbReference type="EMBL" id="CAJHIS010000016">
    <property type="protein sequence ID" value="CAD6493940.1"/>
    <property type="molecule type" value="Genomic_DNA"/>
</dbReference>
<dbReference type="Proteomes" id="UP000634805">
    <property type="component" value="Unassembled WGS sequence"/>
</dbReference>
<gene>
    <name evidence="2" type="ORF">EMLJLAPB_00654</name>
</gene>
<keyword evidence="1" id="KW-1133">Transmembrane helix</keyword>
<feature type="transmembrane region" description="Helical" evidence="1">
    <location>
        <begin position="32"/>
        <end position="53"/>
    </location>
</feature>
<accession>A0A811TDQ9</accession>
<dbReference type="AlphaFoldDB" id="A0A811TDQ9"/>
<name>A0A811TDQ9_9EURY</name>
<evidence type="ECO:0000313" key="3">
    <source>
        <dbReference type="Proteomes" id="UP000634805"/>
    </source>
</evidence>
<keyword evidence="1" id="KW-0472">Membrane</keyword>
<sequence length="130" mass="15204">MTEQNKEDSNEENRPLTPSDWVMFLSGEINKWHSIPITICTFVIAVLALVVILNADNTTIFIVLILCVVEVLMVFPIYKDIGKLTDIRNDIIYEKLKKYDEIRERCEEAGLFKQSKIVRFIRWVLQIETI</sequence>
<organism evidence="2 3">
    <name type="scientific">Candidatus Argoarchaeum ethanivorans</name>
    <dbReference type="NCBI Taxonomy" id="2608793"/>
    <lineage>
        <taxon>Archaea</taxon>
        <taxon>Methanobacteriati</taxon>
        <taxon>Methanobacteriota</taxon>
        <taxon>Stenosarchaea group</taxon>
        <taxon>Methanomicrobia</taxon>
        <taxon>Methanosarcinales</taxon>
        <taxon>Methanosarcinales incertae sedis</taxon>
        <taxon>GOM Arc I cluster</taxon>
        <taxon>Candidatus Argoarchaeum</taxon>
    </lineage>
</organism>
<evidence type="ECO:0000256" key="1">
    <source>
        <dbReference type="SAM" id="Phobius"/>
    </source>
</evidence>
<proteinExistence type="predicted"/>
<evidence type="ECO:0000313" key="2">
    <source>
        <dbReference type="EMBL" id="CAD6493940.1"/>
    </source>
</evidence>
<keyword evidence="1" id="KW-0812">Transmembrane</keyword>
<comment type="caution">
    <text evidence="2">The sequence shown here is derived from an EMBL/GenBank/DDBJ whole genome shotgun (WGS) entry which is preliminary data.</text>
</comment>